<gene>
    <name evidence="2" type="ORF">NCTC9419_03241</name>
</gene>
<organism evidence="2 3">
    <name type="scientific">Serratia rubidaea</name>
    <name type="common">Serratia marinorubra</name>
    <dbReference type="NCBI Taxonomy" id="61652"/>
    <lineage>
        <taxon>Bacteria</taxon>
        <taxon>Pseudomonadati</taxon>
        <taxon>Pseudomonadota</taxon>
        <taxon>Gammaproteobacteria</taxon>
        <taxon>Enterobacterales</taxon>
        <taxon>Yersiniaceae</taxon>
        <taxon>Serratia</taxon>
    </lineage>
</organism>
<sequence>MTFAAEAFRGQVVLVTGGAQGIGLAIAGAFARLGPRWRWPTSSMTRRARRRSS</sequence>
<proteinExistence type="predicted"/>
<evidence type="ECO:0000256" key="1">
    <source>
        <dbReference type="SAM" id="Phobius"/>
    </source>
</evidence>
<evidence type="ECO:0000313" key="2">
    <source>
        <dbReference type="EMBL" id="VEA71676.1"/>
    </source>
</evidence>
<accession>A0A447QNU2</accession>
<dbReference type="InterPro" id="IPR036291">
    <property type="entry name" value="NAD(P)-bd_dom_sf"/>
</dbReference>
<keyword evidence="1" id="KW-0472">Membrane</keyword>
<dbReference type="EMBL" id="LR134155">
    <property type="protein sequence ID" value="VEA71676.1"/>
    <property type="molecule type" value="Genomic_DNA"/>
</dbReference>
<dbReference type="Gene3D" id="3.40.50.720">
    <property type="entry name" value="NAD(P)-binding Rossmann-like Domain"/>
    <property type="match status" value="1"/>
</dbReference>
<dbReference type="AlphaFoldDB" id="A0A447QNU2"/>
<name>A0A447QNU2_SERRU</name>
<dbReference type="SUPFAM" id="SSF51735">
    <property type="entry name" value="NAD(P)-binding Rossmann-fold domains"/>
    <property type="match status" value="1"/>
</dbReference>
<evidence type="ECO:0000313" key="3">
    <source>
        <dbReference type="Proteomes" id="UP000271603"/>
    </source>
</evidence>
<dbReference type="Proteomes" id="UP000271603">
    <property type="component" value="Chromosome"/>
</dbReference>
<keyword evidence="1" id="KW-1133">Transmembrane helix</keyword>
<protein>
    <submittedName>
        <fullName evidence="2">3-ketoacyl-(Acyl-carrier-protein) reductase</fullName>
    </submittedName>
</protein>
<reference evidence="2 3" key="1">
    <citation type="submission" date="2018-12" db="EMBL/GenBank/DDBJ databases">
        <authorList>
            <consortium name="Pathogen Informatics"/>
        </authorList>
    </citation>
    <scope>NUCLEOTIDE SEQUENCE [LARGE SCALE GENOMIC DNA]</scope>
    <source>
        <strain evidence="2 3">NCTC9419</strain>
    </source>
</reference>
<keyword evidence="1" id="KW-0812">Transmembrane</keyword>
<feature type="transmembrane region" description="Helical" evidence="1">
    <location>
        <begin position="12"/>
        <end position="34"/>
    </location>
</feature>